<dbReference type="EMBL" id="VIIS01001527">
    <property type="protein sequence ID" value="KAF0296878.1"/>
    <property type="molecule type" value="Genomic_DNA"/>
</dbReference>
<evidence type="ECO:0000256" key="3">
    <source>
        <dbReference type="ARBA" id="ARBA00023163"/>
    </source>
</evidence>
<accession>A0A6A4W4A7</accession>
<keyword evidence="4" id="KW-0539">Nucleus</keyword>
<dbReference type="GO" id="GO:0001002">
    <property type="term" value="F:RNA polymerase III type 1 promoter sequence-specific DNA binding"/>
    <property type="evidence" value="ECO:0007669"/>
    <property type="project" value="TreeGrafter"/>
</dbReference>
<keyword evidence="2" id="KW-0238">DNA-binding</keyword>
<dbReference type="Pfam" id="PF17682">
    <property type="entry name" value="Tau95_N"/>
    <property type="match status" value="1"/>
</dbReference>
<evidence type="ECO:0000313" key="7">
    <source>
        <dbReference type="EMBL" id="KAF0296878.1"/>
    </source>
</evidence>
<dbReference type="AlphaFoldDB" id="A0A6A4W4A7"/>
<dbReference type="Pfam" id="PF09734">
    <property type="entry name" value="Tau95"/>
    <property type="match status" value="1"/>
</dbReference>
<dbReference type="PANTHER" id="PTHR13230">
    <property type="entry name" value="GENERAL TRANSCRIPTION FACTOR IIIC, POLYPEPTIDE 5"/>
    <property type="match status" value="1"/>
</dbReference>
<gene>
    <name evidence="7" type="primary">GTF3C5</name>
    <name evidence="7" type="ORF">FJT64_005693</name>
</gene>
<evidence type="ECO:0000313" key="8">
    <source>
        <dbReference type="Proteomes" id="UP000440578"/>
    </source>
</evidence>
<dbReference type="InterPro" id="IPR019136">
    <property type="entry name" value="TF_IIIC_su-5_HTH"/>
</dbReference>
<dbReference type="OrthoDB" id="6378618at2759"/>
<dbReference type="InterPro" id="IPR041499">
    <property type="entry name" value="Tfc1/Sfc1_N"/>
</dbReference>
<name>A0A6A4W4A7_AMPAM</name>
<dbReference type="PANTHER" id="PTHR13230:SF5">
    <property type="entry name" value="GENERAL TRANSCRIPTION FACTOR 3C POLYPEPTIDE 5"/>
    <property type="match status" value="1"/>
</dbReference>
<evidence type="ECO:0000256" key="2">
    <source>
        <dbReference type="ARBA" id="ARBA00023125"/>
    </source>
</evidence>
<protein>
    <submittedName>
        <fullName evidence="7">General transcription factor 3C polypeptide 5</fullName>
    </submittedName>
</protein>
<dbReference type="InterPro" id="IPR042536">
    <property type="entry name" value="TFIIIC_tauA_Sfc1"/>
</dbReference>
<dbReference type="InterPro" id="IPR040454">
    <property type="entry name" value="TF_IIIC_Tfc1/Sfc1"/>
</dbReference>
<feature type="domain" description="Transcription factor IIIC subunit 5 HTH" evidence="5">
    <location>
        <begin position="78"/>
        <end position="224"/>
    </location>
</feature>
<organism evidence="7 8">
    <name type="scientific">Amphibalanus amphitrite</name>
    <name type="common">Striped barnacle</name>
    <name type="synonym">Balanus amphitrite</name>
    <dbReference type="NCBI Taxonomy" id="1232801"/>
    <lineage>
        <taxon>Eukaryota</taxon>
        <taxon>Metazoa</taxon>
        <taxon>Ecdysozoa</taxon>
        <taxon>Arthropoda</taxon>
        <taxon>Crustacea</taxon>
        <taxon>Multicrustacea</taxon>
        <taxon>Cirripedia</taxon>
        <taxon>Thoracica</taxon>
        <taxon>Thoracicalcarea</taxon>
        <taxon>Balanomorpha</taxon>
        <taxon>Balanoidea</taxon>
        <taxon>Balanidae</taxon>
        <taxon>Amphibalaninae</taxon>
        <taxon>Amphibalanus</taxon>
    </lineage>
</organism>
<sequence length="231" mass="26859">MHFAGLLLKVKRRKKKNSTEPPVYSTELLGVCTKVFKFTNMCDFQFLPLDHQGRSMYDDIVPSSCMDTAYPDRPAALFIPPVAFSRVDTPQNYCYRRPPTNRLLNGPLPEGRKRRRFGAQAVSHLQEKMPSEPLVDRASFEARVQLRGLASDLAELKKLFEERPVMSRAYIYYKMGGLKDRFKCLLPLVAYYFNTGPWRNMWARLGYDPRTDPAAWRYQIIDYRTRSADLT</sequence>
<dbReference type="GO" id="GO:0001003">
    <property type="term" value="F:RNA polymerase III type 2 promoter sequence-specific DNA binding"/>
    <property type="evidence" value="ECO:0007669"/>
    <property type="project" value="TreeGrafter"/>
</dbReference>
<dbReference type="GO" id="GO:0006384">
    <property type="term" value="P:transcription initiation at RNA polymerase III promoter"/>
    <property type="evidence" value="ECO:0007669"/>
    <property type="project" value="InterPro"/>
</dbReference>
<comment type="caution">
    <text evidence="7">The sequence shown here is derived from an EMBL/GenBank/DDBJ whole genome shotgun (WGS) entry which is preliminary data.</text>
</comment>
<dbReference type="GO" id="GO:0005634">
    <property type="term" value="C:nucleus"/>
    <property type="evidence" value="ECO:0007669"/>
    <property type="project" value="UniProtKB-SubCell"/>
</dbReference>
<reference evidence="7 8" key="1">
    <citation type="submission" date="2019-07" db="EMBL/GenBank/DDBJ databases">
        <title>Draft genome assembly of a fouling barnacle, Amphibalanus amphitrite (Darwin, 1854): The first reference genome for Thecostraca.</title>
        <authorList>
            <person name="Kim W."/>
        </authorList>
    </citation>
    <scope>NUCLEOTIDE SEQUENCE [LARGE SCALE GENOMIC DNA]</scope>
    <source>
        <strain evidence="7">SNU_AA5</strain>
        <tissue evidence="7">Soma without cirri and trophi</tissue>
    </source>
</reference>
<evidence type="ECO:0000259" key="6">
    <source>
        <dbReference type="Pfam" id="PF17682"/>
    </source>
</evidence>
<proteinExistence type="predicted"/>
<keyword evidence="8" id="KW-1185">Reference proteome</keyword>
<comment type="subcellular location">
    <subcellularLocation>
        <location evidence="1">Nucleus</location>
    </subcellularLocation>
</comment>
<dbReference type="Gene3D" id="3.30.200.160">
    <property type="entry name" value="TFIIIC, subcomplex tauA, subunit Sfc1, barrel domain"/>
    <property type="match status" value="1"/>
</dbReference>
<dbReference type="Proteomes" id="UP000440578">
    <property type="component" value="Unassembled WGS sequence"/>
</dbReference>
<feature type="domain" description="Transcription factor IIIC subunit Tfc1/Sfc1 triple barrel" evidence="6">
    <location>
        <begin position="6"/>
        <end position="46"/>
    </location>
</feature>
<keyword evidence="3" id="KW-0804">Transcription</keyword>
<dbReference type="GO" id="GO:0000127">
    <property type="term" value="C:transcription factor TFIIIC complex"/>
    <property type="evidence" value="ECO:0007669"/>
    <property type="project" value="InterPro"/>
</dbReference>
<evidence type="ECO:0000259" key="5">
    <source>
        <dbReference type="Pfam" id="PF09734"/>
    </source>
</evidence>
<evidence type="ECO:0000256" key="1">
    <source>
        <dbReference type="ARBA" id="ARBA00004123"/>
    </source>
</evidence>
<evidence type="ECO:0000256" key="4">
    <source>
        <dbReference type="ARBA" id="ARBA00023242"/>
    </source>
</evidence>